<dbReference type="NCBIfam" id="TIGR00078">
    <property type="entry name" value="nadC"/>
    <property type="match status" value="1"/>
</dbReference>
<evidence type="ECO:0000256" key="9">
    <source>
        <dbReference type="ARBA" id="ARBA00033102"/>
    </source>
</evidence>
<dbReference type="PIRSF" id="PIRSF006250">
    <property type="entry name" value="NadC_ModD"/>
    <property type="match status" value="1"/>
</dbReference>
<dbReference type="PANTHER" id="PTHR32179:SF3">
    <property type="entry name" value="NICOTINATE-NUCLEOTIDE PYROPHOSPHORYLASE [CARBOXYLATING]"/>
    <property type="match status" value="1"/>
</dbReference>
<proteinExistence type="inferred from homology"/>
<evidence type="ECO:0000313" key="15">
    <source>
        <dbReference type="EMBL" id="SKA77675.1"/>
    </source>
</evidence>
<dbReference type="Pfam" id="PF01729">
    <property type="entry name" value="QRPTase_C"/>
    <property type="match status" value="1"/>
</dbReference>
<dbReference type="Gene3D" id="3.90.1170.20">
    <property type="entry name" value="Quinolinate phosphoribosyl transferase, N-terminal domain"/>
    <property type="match status" value="1"/>
</dbReference>
<protein>
    <recommendedName>
        <fullName evidence="11">Probable nicotinate-nucleotide pyrophosphorylase [carboxylating]</fullName>
        <ecNumber evidence="5">2.4.2.19</ecNumber>
    </recommendedName>
    <alternativeName>
        <fullName evidence="9">Quinolinate phosphoribosyltransferase [decarboxylating]</fullName>
    </alternativeName>
</protein>
<dbReference type="Pfam" id="PF02749">
    <property type="entry name" value="QRPTase_N"/>
    <property type="match status" value="1"/>
</dbReference>
<comment type="catalytic activity">
    <reaction evidence="10">
        <text>nicotinate beta-D-ribonucleotide + CO2 + diphosphate = quinolinate + 5-phospho-alpha-D-ribose 1-diphosphate + 2 H(+)</text>
        <dbReference type="Rhea" id="RHEA:12733"/>
        <dbReference type="ChEBI" id="CHEBI:15378"/>
        <dbReference type="ChEBI" id="CHEBI:16526"/>
        <dbReference type="ChEBI" id="CHEBI:29959"/>
        <dbReference type="ChEBI" id="CHEBI:33019"/>
        <dbReference type="ChEBI" id="CHEBI:57502"/>
        <dbReference type="ChEBI" id="CHEBI:58017"/>
        <dbReference type="EC" id="2.4.2.19"/>
    </reaction>
</comment>
<evidence type="ECO:0000256" key="2">
    <source>
        <dbReference type="ARBA" id="ARBA00004893"/>
    </source>
</evidence>
<dbReference type="InterPro" id="IPR004393">
    <property type="entry name" value="NadC"/>
</dbReference>
<dbReference type="EMBL" id="FUYH01000002">
    <property type="protein sequence ID" value="SKA77675.1"/>
    <property type="molecule type" value="Genomic_DNA"/>
</dbReference>
<comment type="similarity">
    <text evidence="3 12">Belongs to the NadC/ModD family.</text>
</comment>
<evidence type="ECO:0000256" key="7">
    <source>
        <dbReference type="ARBA" id="ARBA00022676"/>
    </source>
</evidence>
<dbReference type="AlphaFoldDB" id="A0A1T4WL96"/>
<keyword evidence="6" id="KW-0662">Pyridine nucleotide biosynthesis</keyword>
<organism evidence="15 16">
    <name type="scientific">Caloramator quimbayensis</name>
    <dbReference type="NCBI Taxonomy" id="1147123"/>
    <lineage>
        <taxon>Bacteria</taxon>
        <taxon>Bacillati</taxon>
        <taxon>Bacillota</taxon>
        <taxon>Clostridia</taxon>
        <taxon>Eubacteriales</taxon>
        <taxon>Clostridiaceae</taxon>
        <taxon>Caloramator</taxon>
    </lineage>
</organism>
<keyword evidence="7 12" id="KW-0328">Glycosyltransferase</keyword>
<evidence type="ECO:0000256" key="6">
    <source>
        <dbReference type="ARBA" id="ARBA00022642"/>
    </source>
</evidence>
<name>A0A1T4WL96_9CLOT</name>
<dbReference type="InterPro" id="IPR036068">
    <property type="entry name" value="Nicotinate_pribotase-like_C"/>
</dbReference>
<gene>
    <name evidence="15" type="ORF">SAMN05443428_10247</name>
</gene>
<dbReference type="GO" id="GO:0009435">
    <property type="term" value="P:NAD+ biosynthetic process"/>
    <property type="evidence" value="ECO:0007669"/>
    <property type="project" value="UniProtKB-UniPathway"/>
</dbReference>
<evidence type="ECO:0000256" key="11">
    <source>
        <dbReference type="ARBA" id="ARBA00069173"/>
    </source>
</evidence>
<comment type="pathway">
    <text evidence="2">Cofactor biosynthesis; NAD(+) biosynthesis; nicotinate D-ribonucleotide from quinolinate: step 1/1.</text>
</comment>
<dbReference type="GO" id="GO:0004514">
    <property type="term" value="F:nicotinate-nucleotide diphosphorylase (carboxylating) activity"/>
    <property type="evidence" value="ECO:0007669"/>
    <property type="project" value="UniProtKB-EC"/>
</dbReference>
<evidence type="ECO:0000256" key="12">
    <source>
        <dbReference type="PIRNR" id="PIRNR006250"/>
    </source>
</evidence>
<evidence type="ECO:0000256" key="1">
    <source>
        <dbReference type="ARBA" id="ARBA00003237"/>
    </source>
</evidence>
<dbReference type="Proteomes" id="UP000190105">
    <property type="component" value="Unassembled WGS sequence"/>
</dbReference>
<accession>A0A1T4WL96</accession>
<dbReference type="InterPro" id="IPR027277">
    <property type="entry name" value="NadC/ModD"/>
</dbReference>
<dbReference type="InterPro" id="IPR022412">
    <property type="entry name" value="Quinolinate_PRibosylTrfase_N"/>
</dbReference>
<dbReference type="GO" id="GO:0005737">
    <property type="term" value="C:cytoplasm"/>
    <property type="evidence" value="ECO:0007669"/>
    <property type="project" value="TreeGrafter"/>
</dbReference>
<dbReference type="GO" id="GO:0034213">
    <property type="term" value="P:quinolinate catabolic process"/>
    <property type="evidence" value="ECO:0007669"/>
    <property type="project" value="TreeGrafter"/>
</dbReference>
<comment type="function">
    <text evidence="1">Involved in the catabolism of quinolinic acid (QA).</text>
</comment>
<dbReference type="STRING" id="1147123.SAMN05443428_10247"/>
<evidence type="ECO:0000259" key="14">
    <source>
        <dbReference type="Pfam" id="PF02749"/>
    </source>
</evidence>
<dbReference type="InterPro" id="IPR002638">
    <property type="entry name" value="Quinolinate_PRibosylTrfase_C"/>
</dbReference>
<dbReference type="FunFam" id="3.20.20.70:FF:000030">
    <property type="entry name" value="Nicotinate-nucleotide pyrophosphorylase, carboxylating"/>
    <property type="match status" value="1"/>
</dbReference>
<dbReference type="FunFam" id="3.90.1170.20:FF:000001">
    <property type="entry name" value="Nicotinate-nucleotide diphosphorylase (Carboxylating)"/>
    <property type="match status" value="1"/>
</dbReference>
<dbReference type="SUPFAM" id="SSF51690">
    <property type="entry name" value="Nicotinate/Quinolinate PRTase C-terminal domain-like"/>
    <property type="match status" value="1"/>
</dbReference>
<evidence type="ECO:0000256" key="10">
    <source>
        <dbReference type="ARBA" id="ARBA00047445"/>
    </source>
</evidence>
<dbReference type="UniPathway" id="UPA00253">
    <property type="reaction ID" value="UER00331"/>
</dbReference>
<evidence type="ECO:0000256" key="8">
    <source>
        <dbReference type="ARBA" id="ARBA00022679"/>
    </source>
</evidence>
<keyword evidence="8 12" id="KW-0808">Transferase</keyword>
<evidence type="ECO:0000256" key="5">
    <source>
        <dbReference type="ARBA" id="ARBA00011944"/>
    </source>
</evidence>
<keyword evidence="16" id="KW-1185">Reference proteome</keyword>
<reference evidence="16" key="1">
    <citation type="submission" date="2017-02" db="EMBL/GenBank/DDBJ databases">
        <authorList>
            <person name="Varghese N."/>
            <person name="Submissions S."/>
        </authorList>
    </citation>
    <scope>NUCLEOTIDE SEQUENCE [LARGE SCALE GENOMIC DNA]</scope>
    <source>
        <strain evidence="16">USBA 833</strain>
    </source>
</reference>
<feature type="domain" description="Quinolinate phosphoribosyl transferase C-terminal" evidence="13">
    <location>
        <begin position="108"/>
        <end position="273"/>
    </location>
</feature>
<evidence type="ECO:0000259" key="13">
    <source>
        <dbReference type="Pfam" id="PF01729"/>
    </source>
</evidence>
<evidence type="ECO:0000313" key="16">
    <source>
        <dbReference type="Proteomes" id="UP000190105"/>
    </source>
</evidence>
<dbReference type="Gene3D" id="3.20.20.70">
    <property type="entry name" value="Aldolase class I"/>
    <property type="match status" value="1"/>
</dbReference>
<dbReference type="SUPFAM" id="SSF54675">
    <property type="entry name" value="Nicotinate/Quinolinate PRTase N-terminal domain-like"/>
    <property type="match status" value="1"/>
</dbReference>
<dbReference type="EC" id="2.4.2.19" evidence="5"/>
<dbReference type="OrthoDB" id="9782546at2"/>
<evidence type="ECO:0000256" key="3">
    <source>
        <dbReference type="ARBA" id="ARBA00009400"/>
    </source>
</evidence>
<comment type="subunit">
    <text evidence="4">Hexamer formed by 3 homodimers.</text>
</comment>
<feature type="domain" description="Quinolinate phosphoribosyl transferase N-terminal" evidence="14">
    <location>
        <begin position="22"/>
        <end position="106"/>
    </location>
</feature>
<dbReference type="InterPro" id="IPR037128">
    <property type="entry name" value="Quinolinate_PRibosylTase_N_sf"/>
</dbReference>
<dbReference type="RefSeq" id="WP_078695353.1">
    <property type="nucleotide sequence ID" value="NZ_FUYH01000002.1"/>
</dbReference>
<dbReference type="InterPro" id="IPR013785">
    <property type="entry name" value="Aldolase_TIM"/>
</dbReference>
<sequence length="275" mass="30392">MNLSVIDKLIIDALNEDVTYEDITTEAIISDSLQSSANLYAKQDGILAGIFVFKRVFEILGDVDVQVLKKDGNEIKKGDVVCTLRGKTKNILIGERTALNFIQRMSGIATLTREFIKRIEGTKAQLLDTRKTTPTLRILEKYSTRVGGAVNHRFNLSDGILIKDNHIKAAGGIYNAVELVKKRYSNLKKIEVETEDLDMVREALKCNADIIMLDNMSIELIKEAVSLIDGRALTEVSGNVSLDTISDIAKTGVDFISTGAITHSYKSLDLSLRIV</sequence>
<dbReference type="PANTHER" id="PTHR32179">
    <property type="entry name" value="NICOTINATE-NUCLEOTIDE PYROPHOSPHORYLASE [CARBOXYLATING]"/>
    <property type="match status" value="1"/>
</dbReference>
<evidence type="ECO:0000256" key="4">
    <source>
        <dbReference type="ARBA" id="ARBA00011218"/>
    </source>
</evidence>
<dbReference type="CDD" id="cd01572">
    <property type="entry name" value="QPRTase"/>
    <property type="match status" value="1"/>
</dbReference>